<dbReference type="GO" id="GO:0046872">
    <property type="term" value="F:metal ion binding"/>
    <property type="evidence" value="ECO:0007669"/>
    <property type="project" value="UniProtKB-KW"/>
</dbReference>
<dbReference type="STRING" id="1601833.SAMN05518684_10969"/>
<dbReference type="Gene3D" id="3.40.50.150">
    <property type="entry name" value="Vaccinia Virus protein VP39"/>
    <property type="match status" value="1"/>
</dbReference>
<dbReference type="Pfam" id="PF21302">
    <property type="entry name" value="Zn_ribbon_RlmA"/>
    <property type="match status" value="1"/>
</dbReference>
<dbReference type="InterPro" id="IPR048647">
    <property type="entry name" value="RlmA_N"/>
</dbReference>
<reference evidence="6" key="1">
    <citation type="submission" date="2016-10" db="EMBL/GenBank/DDBJ databases">
        <authorList>
            <person name="Varghese N."/>
            <person name="Submissions S."/>
        </authorList>
    </citation>
    <scope>NUCLEOTIDE SEQUENCE [LARGE SCALE GENOMIC DNA]</scope>
    <source>
        <strain evidence="6">S9</strain>
    </source>
</reference>
<dbReference type="InterPro" id="IPR041698">
    <property type="entry name" value="Methyltransf_25"/>
</dbReference>
<evidence type="ECO:0000259" key="3">
    <source>
        <dbReference type="Pfam" id="PF13649"/>
    </source>
</evidence>
<feature type="binding site" evidence="1">
    <location>
        <position position="44"/>
    </location>
    <ligand>
        <name>Zn(2+)</name>
        <dbReference type="ChEBI" id="CHEBI:29105"/>
    </ligand>
</feature>
<name>A0A1H9V2E3_9BACI</name>
<dbReference type="PANTHER" id="PTHR43460:SF1">
    <property type="entry name" value="METHYLTRANSFERASE TYPE 11 DOMAIN-CONTAINING PROTEIN"/>
    <property type="match status" value="1"/>
</dbReference>
<keyword evidence="6" id="KW-1185">Reference proteome</keyword>
<keyword evidence="2" id="KW-0949">S-adenosyl-L-methionine</keyword>
<dbReference type="SUPFAM" id="SSF53335">
    <property type="entry name" value="S-adenosyl-L-methionine-dependent methyltransferases"/>
    <property type="match status" value="1"/>
</dbReference>
<dbReference type="PIRSF" id="PIRSF018249">
    <property type="entry name" value="MyrA_prd"/>
    <property type="match status" value="1"/>
</dbReference>
<feature type="domain" description="23S rRNA (guanine(745)-N(1))-methyltransferase N-terminal" evidence="4">
    <location>
        <begin position="21"/>
        <end position="62"/>
    </location>
</feature>
<accession>A0A1H9V2E3</accession>
<keyword evidence="5" id="KW-0808">Transferase</keyword>
<feature type="binding site" evidence="2">
    <location>
        <position position="83"/>
    </location>
    <ligand>
        <name>S-adenosyl-L-methionine</name>
        <dbReference type="ChEBI" id="CHEBI:59789"/>
    </ligand>
</feature>
<organism evidence="5 6">
    <name type="scientific">Salipaludibacillus aurantiacus</name>
    <dbReference type="NCBI Taxonomy" id="1601833"/>
    <lineage>
        <taxon>Bacteria</taxon>
        <taxon>Bacillati</taxon>
        <taxon>Bacillota</taxon>
        <taxon>Bacilli</taxon>
        <taxon>Bacillales</taxon>
        <taxon>Bacillaceae</taxon>
    </lineage>
</organism>
<feature type="binding site" evidence="2">
    <location>
        <begin position="112"/>
        <end position="113"/>
    </location>
    <ligand>
        <name>S-adenosyl-L-methionine</name>
        <dbReference type="ChEBI" id="CHEBI:59789"/>
    </ligand>
</feature>
<sequence>MNKVTKRRRRTDYARYFEDVFKCPVCGEDMKVTDSCQLVCNRNHSFDFAKQGYVNLLPKHVKTKYTKDLFEARKSLMTEESFFKPVTDKIAGIIGKYGFGEKVNLLDMGCGEGSHLTAVRKAVKEASGAEIMGAGVDLAKEGILEAAKQEDDLLWAVSDLANTPFKAGKFDVLLNILSPSNYEEFKRLMKNGGLVIKVVPGENYLKELRYALFEEKHKHSYSNTDTIDRFTEHFTVVERWPVSYTVNLTNRAVSWLVKMTPLAWEACEDRIKAFLKHEEISMTVDTEIIVGRKKE</sequence>
<keyword evidence="1" id="KW-0862">Zinc</keyword>
<keyword evidence="1" id="KW-0479">Metal-binding</keyword>
<evidence type="ECO:0000256" key="1">
    <source>
        <dbReference type="PIRSR" id="PIRSR018249-1"/>
    </source>
</evidence>
<dbReference type="GO" id="GO:0032259">
    <property type="term" value="P:methylation"/>
    <property type="evidence" value="ECO:0007669"/>
    <property type="project" value="UniProtKB-KW"/>
</dbReference>
<gene>
    <name evidence="5" type="ORF">SAMN05518684_10969</name>
</gene>
<dbReference type="GO" id="GO:0008168">
    <property type="term" value="F:methyltransferase activity"/>
    <property type="evidence" value="ECO:0007669"/>
    <property type="project" value="UniProtKB-KW"/>
</dbReference>
<dbReference type="InterPro" id="IPR016718">
    <property type="entry name" value="rRNA_m1G-MeTrfase_A_prd"/>
</dbReference>
<feature type="domain" description="Methyltransferase" evidence="3">
    <location>
        <begin position="106"/>
        <end position="193"/>
    </location>
</feature>
<evidence type="ECO:0000259" key="4">
    <source>
        <dbReference type="Pfam" id="PF21302"/>
    </source>
</evidence>
<dbReference type="AlphaFoldDB" id="A0A1H9V2E3"/>
<feature type="binding site" evidence="2">
    <location>
        <position position="204"/>
    </location>
    <ligand>
        <name>S-adenosyl-L-methionine</name>
        <dbReference type="ChEBI" id="CHEBI:59789"/>
    </ligand>
</feature>
<dbReference type="Pfam" id="PF13649">
    <property type="entry name" value="Methyltransf_25"/>
    <property type="match status" value="1"/>
</dbReference>
<dbReference type="PANTHER" id="PTHR43460">
    <property type="entry name" value="METHYLTRANSFERASE"/>
    <property type="match status" value="1"/>
</dbReference>
<dbReference type="InterPro" id="IPR029063">
    <property type="entry name" value="SAM-dependent_MTases_sf"/>
</dbReference>
<evidence type="ECO:0000313" key="5">
    <source>
        <dbReference type="EMBL" id="SES15417.1"/>
    </source>
</evidence>
<dbReference type="RefSeq" id="WP_093052402.1">
    <property type="nucleotide sequence ID" value="NZ_FOGT01000009.1"/>
</dbReference>
<evidence type="ECO:0000313" key="6">
    <source>
        <dbReference type="Proteomes" id="UP000198571"/>
    </source>
</evidence>
<proteinExistence type="predicted"/>
<dbReference type="EMBL" id="FOGT01000009">
    <property type="protein sequence ID" value="SES15417.1"/>
    <property type="molecule type" value="Genomic_DNA"/>
</dbReference>
<dbReference type="OrthoDB" id="5522265at2"/>
<protein>
    <submittedName>
        <fullName evidence="5">23S rRNA (Guanine745-N1)-methyltransferase</fullName>
    </submittedName>
</protein>
<dbReference type="Proteomes" id="UP000198571">
    <property type="component" value="Unassembled WGS sequence"/>
</dbReference>
<keyword evidence="5" id="KW-0489">Methyltransferase</keyword>
<dbReference type="InterPro" id="IPR052939">
    <property type="entry name" value="23S_rRNA_MeTrnsfrase_RlmA"/>
</dbReference>
<feature type="binding site" evidence="1">
    <location>
        <position position="26"/>
    </location>
    <ligand>
        <name>Zn(2+)</name>
        <dbReference type="ChEBI" id="CHEBI:29105"/>
    </ligand>
</feature>
<feature type="binding site" evidence="1">
    <location>
        <position position="23"/>
    </location>
    <ligand>
        <name>Zn(2+)</name>
        <dbReference type="ChEBI" id="CHEBI:29105"/>
    </ligand>
</feature>
<feature type="binding site" evidence="1">
    <location>
        <position position="40"/>
    </location>
    <ligand>
        <name>Zn(2+)</name>
        <dbReference type="ChEBI" id="CHEBI:29105"/>
    </ligand>
</feature>
<evidence type="ECO:0000256" key="2">
    <source>
        <dbReference type="PIRSR" id="PIRSR018249-2"/>
    </source>
</evidence>